<dbReference type="AlphaFoldDB" id="A0A0B1Q5Q5"/>
<comment type="similarity">
    <text evidence="1">Belongs to the LysR transcriptional regulatory family.</text>
</comment>
<dbReference type="EMBL" id="JRFJ01000003">
    <property type="protein sequence ID" value="KHJ54140.1"/>
    <property type="molecule type" value="Genomic_DNA"/>
</dbReference>
<dbReference type="Pfam" id="PF03466">
    <property type="entry name" value="LysR_substrate"/>
    <property type="match status" value="1"/>
</dbReference>
<accession>A0A0B1Q5Q5</accession>
<evidence type="ECO:0000256" key="2">
    <source>
        <dbReference type="ARBA" id="ARBA00023015"/>
    </source>
</evidence>
<dbReference type="InterPro" id="IPR000847">
    <property type="entry name" value="LysR_HTH_N"/>
</dbReference>
<evidence type="ECO:0000259" key="5">
    <source>
        <dbReference type="PROSITE" id="PS50931"/>
    </source>
</evidence>
<dbReference type="SUPFAM" id="SSF53850">
    <property type="entry name" value="Periplasmic binding protein-like II"/>
    <property type="match status" value="1"/>
</dbReference>
<dbReference type="SUPFAM" id="SSF46785">
    <property type="entry name" value="Winged helix' DNA-binding domain"/>
    <property type="match status" value="1"/>
</dbReference>
<dbReference type="InterPro" id="IPR036388">
    <property type="entry name" value="WH-like_DNA-bd_sf"/>
</dbReference>
<keyword evidence="3" id="KW-0238">DNA-binding</keyword>
<dbReference type="InterPro" id="IPR036390">
    <property type="entry name" value="WH_DNA-bd_sf"/>
</dbReference>
<dbReference type="PANTHER" id="PTHR30427:SF1">
    <property type="entry name" value="TRANSCRIPTIONAL ACTIVATOR PROTEIN LYSR"/>
    <property type="match status" value="1"/>
</dbReference>
<dbReference type="PANTHER" id="PTHR30427">
    <property type="entry name" value="TRANSCRIPTIONAL ACTIVATOR PROTEIN LYSR"/>
    <property type="match status" value="1"/>
</dbReference>
<dbReference type="PRINTS" id="PR00039">
    <property type="entry name" value="HTHLYSR"/>
</dbReference>
<reference evidence="6 7" key="1">
    <citation type="submission" date="2014-09" db="EMBL/GenBank/DDBJ databases">
        <title>Isolation and characterization of Aurantimonas altamirensis ON-56566 from clinical sample following a dog bite.</title>
        <authorList>
            <person name="Eshaghi A."/>
            <person name="Li A."/>
            <person name="Shahinas D."/>
            <person name="Bahn P."/>
            <person name="Kus J.V."/>
            <person name="Patel S.N."/>
        </authorList>
    </citation>
    <scope>NUCLEOTIDE SEQUENCE [LARGE SCALE GENOMIC DNA]</scope>
    <source>
        <strain evidence="6 7">ON-56566</strain>
    </source>
</reference>
<dbReference type="GO" id="GO:0010628">
    <property type="term" value="P:positive regulation of gene expression"/>
    <property type="evidence" value="ECO:0007669"/>
    <property type="project" value="TreeGrafter"/>
</dbReference>
<evidence type="ECO:0000313" key="6">
    <source>
        <dbReference type="EMBL" id="KHJ54140.1"/>
    </source>
</evidence>
<feature type="domain" description="HTH lysR-type" evidence="5">
    <location>
        <begin position="1"/>
        <end position="48"/>
    </location>
</feature>
<dbReference type="InterPro" id="IPR005119">
    <property type="entry name" value="LysR_subst-bd"/>
</dbReference>
<dbReference type="Pfam" id="PF00126">
    <property type="entry name" value="HTH_1"/>
    <property type="match status" value="1"/>
</dbReference>
<proteinExistence type="inferred from homology"/>
<protein>
    <recommendedName>
        <fullName evidence="5">HTH lysR-type domain-containing protein</fullName>
    </recommendedName>
</protein>
<dbReference type="STRING" id="370622.LA66_11735"/>
<name>A0A0B1Q5Q5_9HYPH</name>
<sequence length="282" mass="30370">MVVSNRSVTRAAEVLGVTQPAVSAQMARLEASAGFPLFVRTKGRLALTQEGASFHREVMHALDQVERLDRIAESIRLGQAGRLVVASHPSASISLLPPLVARLTAALPDVSVKMINRTSEEVRALFPAATIDIGIAELPIDIAGVDVRRYHLDCVAIVPKGHDLARLEAIGPADLSGEPFLSMPSERLIHHRIRAAFSDAGAYLNSVAEVDFFSSICAVVASGGGVSIVDRWSAEMFAPLGFEVRPFYPAIPYEIGVLVSSDREPTKLARDFLNLIHETLSS</sequence>
<organism evidence="6 7">
    <name type="scientific">Aureimonas altamirensis</name>
    <dbReference type="NCBI Taxonomy" id="370622"/>
    <lineage>
        <taxon>Bacteria</taxon>
        <taxon>Pseudomonadati</taxon>
        <taxon>Pseudomonadota</taxon>
        <taxon>Alphaproteobacteria</taxon>
        <taxon>Hyphomicrobiales</taxon>
        <taxon>Aurantimonadaceae</taxon>
        <taxon>Aureimonas</taxon>
    </lineage>
</organism>
<dbReference type="PROSITE" id="PS50931">
    <property type="entry name" value="HTH_LYSR"/>
    <property type="match status" value="1"/>
</dbReference>
<evidence type="ECO:0000313" key="7">
    <source>
        <dbReference type="Proteomes" id="UP000030826"/>
    </source>
</evidence>
<evidence type="ECO:0000256" key="4">
    <source>
        <dbReference type="ARBA" id="ARBA00023163"/>
    </source>
</evidence>
<dbReference type="Gene3D" id="3.40.190.290">
    <property type="match status" value="1"/>
</dbReference>
<dbReference type="Proteomes" id="UP000030826">
    <property type="component" value="Unassembled WGS sequence"/>
</dbReference>
<dbReference type="GO" id="GO:0003700">
    <property type="term" value="F:DNA-binding transcription factor activity"/>
    <property type="evidence" value="ECO:0007669"/>
    <property type="project" value="InterPro"/>
</dbReference>
<keyword evidence="2" id="KW-0805">Transcription regulation</keyword>
<evidence type="ECO:0000256" key="3">
    <source>
        <dbReference type="ARBA" id="ARBA00023125"/>
    </source>
</evidence>
<evidence type="ECO:0000256" key="1">
    <source>
        <dbReference type="ARBA" id="ARBA00009437"/>
    </source>
</evidence>
<gene>
    <name evidence="6" type="ORF">LA66_11735</name>
</gene>
<comment type="caution">
    <text evidence="6">The sequence shown here is derived from an EMBL/GenBank/DDBJ whole genome shotgun (WGS) entry which is preliminary data.</text>
</comment>
<dbReference type="GO" id="GO:0043565">
    <property type="term" value="F:sequence-specific DNA binding"/>
    <property type="evidence" value="ECO:0007669"/>
    <property type="project" value="TreeGrafter"/>
</dbReference>
<dbReference type="Gene3D" id="1.10.10.10">
    <property type="entry name" value="Winged helix-like DNA-binding domain superfamily/Winged helix DNA-binding domain"/>
    <property type="match status" value="1"/>
</dbReference>
<keyword evidence="4" id="KW-0804">Transcription</keyword>